<dbReference type="EMBL" id="CAJNOR010011778">
    <property type="protein sequence ID" value="CAF1663672.1"/>
    <property type="molecule type" value="Genomic_DNA"/>
</dbReference>
<evidence type="ECO:0000313" key="3">
    <source>
        <dbReference type="Proteomes" id="UP000663828"/>
    </source>
</evidence>
<sequence length="30" mass="3444">MVRKMWYGTQEGSASEMRNLSQPNDVRKGS</sequence>
<keyword evidence="3" id="KW-1185">Reference proteome</keyword>
<organism evidence="2 3">
    <name type="scientific">Adineta ricciae</name>
    <name type="common">Rotifer</name>
    <dbReference type="NCBI Taxonomy" id="249248"/>
    <lineage>
        <taxon>Eukaryota</taxon>
        <taxon>Metazoa</taxon>
        <taxon>Spiralia</taxon>
        <taxon>Gnathifera</taxon>
        <taxon>Rotifera</taxon>
        <taxon>Eurotatoria</taxon>
        <taxon>Bdelloidea</taxon>
        <taxon>Adinetida</taxon>
        <taxon>Adinetidae</taxon>
        <taxon>Adineta</taxon>
    </lineage>
</organism>
<accession>A0A816FML8</accession>
<dbReference type="AlphaFoldDB" id="A0A816FML8"/>
<evidence type="ECO:0000256" key="1">
    <source>
        <dbReference type="SAM" id="MobiDB-lite"/>
    </source>
</evidence>
<proteinExistence type="predicted"/>
<comment type="caution">
    <text evidence="2">The sequence shown here is derived from an EMBL/GenBank/DDBJ whole genome shotgun (WGS) entry which is preliminary data.</text>
</comment>
<name>A0A816FML8_ADIRI</name>
<feature type="region of interest" description="Disordered" evidence="1">
    <location>
        <begin position="1"/>
        <end position="30"/>
    </location>
</feature>
<feature type="non-terminal residue" evidence="2">
    <location>
        <position position="30"/>
    </location>
</feature>
<protein>
    <submittedName>
        <fullName evidence="2">Uncharacterized protein</fullName>
    </submittedName>
</protein>
<gene>
    <name evidence="2" type="ORF">XAT740_LOCUS57364</name>
</gene>
<reference evidence="2" key="1">
    <citation type="submission" date="2021-02" db="EMBL/GenBank/DDBJ databases">
        <authorList>
            <person name="Nowell W R."/>
        </authorList>
    </citation>
    <scope>NUCLEOTIDE SEQUENCE</scope>
</reference>
<evidence type="ECO:0000313" key="2">
    <source>
        <dbReference type="EMBL" id="CAF1663672.1"/>
    </source>
</evidence>
<feature type="compositionally biased region" description="Polar residues" evidence="1">
    <location>
        <begin position="10"/>
        <end position="24"/>
    </location>
</feature>
<dbReference type="Proteomes" id="UP000663828">
    <property type="component" value="Unassembled WGS sequence"/>
</dbReference>